<feature type="domain" description="Alpha galactosidase C-terminal" evidence="7">
    <location>
        <begin position="314"/>
        <end position="388"/>
    </location>
</feature>
<dbReference type="CDD" id="cd14792">
    <property type="entry name" value="GH27"/>
    <property type="match status" value="1"/>
</dbReference>
<dbReference type="InterPro" id="IPR013780">
    <property type="entry name" value="Glyco_hydro_b"/>
</dbReference>
<gene>
    <name evidence="8" type="ORF">SAMN05421819_4304</name>
</gene>
<dbReference type="Proteomes" id="UP000236728">
    <property type="component" value="Unassembled WGS sequence"/>
</dbReference>
<feature type="chain" id="PRO_5009294566" description="Alpha-galactosidase" evidence="6">
    <location>
        <begin position="24"/>
        <end position="390"/>
    </location>
</feature>
<dbReference type="PANTHER" id="PTHR11452">
    <property type="entry name" value="ALPHA-GALACTOSIDASE/ALPHA-N-ACETYLGALACTOSAMINIDASE"/>
    <property type="match status" value="1"/>
</dbReference>
<dbReference type="PANTHER" id="PTHR11452:SF75">
    <property type="entry name" value="ALPHA-GALACTOSIDASE MEL1"/>
    <property type="match status" value="1"/>
</dbReference>
<dbReference type="InterPro" id="IPR017853">
    <property type="entry name" value="GH"/>
</dbReference>
<keyword evidence="5" id="KW-1015">Disulfide bond</keyword>
<evidence type="ECO:0000256" key="2">
    <source>
        <dbReference type="ARBA" id="ARBA00022729"/>
    </source>
</evidence>
<dbReference type="SUPFAM" id="SSF51011">
    <property type="entry name" value="Glycosyl hydrolase domain"/>
    <property type="match status" value="1"/>
</dbReference>
<keyword evidence="2 6" id="KW-0732">Signal</keyword>
<evidence type="ECO:0000256" key="1">
    <source>
        <dbReference type="ARBA" id="ARBA00009743"/>
    </source>
</evidence>
<dbReference type="Gene3D" id="3.20.20.70">
    <property type="entry name" value="Aldolase class I"/>
    <property type="match status" value="1"/>
</dbReference>
<dbReference type="OrthoDB" id="9807519at2"/>
<dbReference type="InterPro" id="IPR002241">
    <property type="entry name" value="Glyco_hydro_27"/>
</dbReference>
<dbReference type="EC" id="3.2.1.22" evidence="5"/>
<dbReference type="Pfam" id="PF17801">
    <property type="entry name" value="Melibiase_C"/>
    <property type="match status" value="1"/>
</dbReference>
<dbReference type="PROSITE" id="PS00512">
    <property type="entry name" value="ALPHA_GALACTOSIDASE"/>
    <property type="match status" value="1"/>
</dbReference>
<evidence type="ECO:0000313" key="9">
    <source>
        <dbReference type="Proteomes" id="UP000236728"/>
    </source>
</evidence>
<keyword evidence="9" id="KW-1185">Reference proteome</keyword>
<sequence length="390" mass="42728">MNVKLRWLVMPLFAVGWSLGAQQKAVAPTPPMGWNSWNHFRGKVDDATIRSTAEAMVSSGMRDAGYVYVNIDDTWEGERDAQGNIHSNEKFPDMKALADFVHSKGLKLGIYSSPGAKTCAKFEGSLGHEQQDANTYAAWGIDYLKYDLCGLRDQMKAAGSAEAAHKVMFDAYMKMHDALRATGRPIVYSLCQYGVDSVWAWGPQVGGNLWRTTGDINDKYARMAEIGFSQAGLSRFAGPGHWNDPDMLEVGNGGMSAEEYRTHMSLWAILAAPLLAGNDLSTMTEETKAMLTNRDVIAVDQDPGGRQGDRIDAEGPIEVWARPLEGGAVAIGIFNRLSVPLEAHVNFRKAGFAGDVRARDLWRGTDLGRLPAEYSVQVPGHGVIFLRVTK</sequence>
<evidence type="ECO:0000259" key="7">
    <source>
        <dbReference type="Pfam" id="PF17801"/>
    </source>
</evidence>
<dbReference type="InterPro" id="IPR000111">
    <property type="entry name" value="Glyco_hydro_27/36_CS"/>
</dbReference>
<dbReference type="AlphaFoldDB" id="A0A1H6C8S9"/>
<evidence type="ECO:0000256" key="5">
    <source>
        <dbReference type="RuleBase" id="RU361168"/>
    </source>
</evidence>
<organism evidence="8 9">
    <name type="scientific">Bryocella elongata</name>
    <dbReference type="NCBI Taxonomy" id="863522"/>
    <lineage>
        <taxon>Bacteria</taxon>
        <taxon>Pseudomonadati</taxon>
        <taxon>Acidobacteriota</taxon>
        <taxon>Terriglobia</taxon>
        <taxon>Terriglobales</taxon>
        <taxon>Acidobacteriaceae</taxon>
        <taxon>Bryocella</taxon>
    </lineage>
</organism>
<feature type="signal peptide" evidence="6">
    <location>
        <begin position="1"/>
        <end position="23"/>
    </location>
</feature>
<dbReference type="FunFam" id="3.20.20.70:FF:000197">
    <property type="entry name" value="Alpha-galactosidase"/>
    <property type="match status" value="1"/>
</dbReference>
<comment type="catalytic activity">
    <reaction evidence="5">
        <text>Hydrolysis of terminal, non-reducing alpha-D-galactose residues in alpha-D-galactosides, including galactose oligosaccharides, galactomannans and galactolipids.</text>
        <dbReference type="EC" id="3.2.1.22"/>
    </reaction>
</comment>
<protein>
    <recommendedName>
        <fullName evidence="5">Alpha-galactosidase</fullName>
        <ecNumber evidence="5">3.2.1.22</ecNumber>
    </recommendedName>
    <alternativeName>
        <fullName evidence="5">Melibiase</fullName>
    </alternativeName>
</protein>
<keyword evidence="4 5" id="KW-0326">Glycosidase</keyword>
<dbReference type="InterPro" id="IPR013785">
    <property type="entry name" value="Aldolase_TIM"/>
</dbReference>
<dbReference type="EMBL" id="FNVA01000009">
    <property type="protein sequence ID" value="SEG69035.1"/>
    <property type="molecule type" value="Genomic_DNA"/>
</dbReference>
<proteinExistence type="inferred from homology"/>
<dbReference type="Pfam" id="PF16499">
    <property type="entry name" value="Melibiase_2"/>
    <property type="match status" value="1"/>
</dbReference>
<reference evidence="8 9" key="1">
    <citation type="submission" date="2016-10" db="EMBL/GenBank/DDBJ databases">
        <authorList>
            <person name="de Groot N.N."/>
        </authorList>
    </citation>
    <scope>NUCLEOTIDE SEQUENCE [LARGE SCALE GENOMIC DNA]</scope>
    <source>
        <strain evidence="8 9">DSM 22489</strain>
    </source>
</reference>
<dbReference type="GO" id="GO:0004557">
    <property type="term" value="F:alpha-galactosidase activity"/>
    <property type="evidence" value="ECO:0007669"/>
    <property type="project" value="UniProtKB-EC"/>
</dbReference>
<dbReference type="Gene3D" id="2.60.40.1180">
    <property type="entry name" value="Golgi alpha-mannosidase II"/>
    <property type="match status" value="1"/>
</dbReference>
<dbReference type="SUPFAM" id="SSF51445">
    <property type="entry name" value="(Trans)glycosidases"/>
    <property type="match status" value="1"/>
</dbReference>
<evidence type="ECO:0000256" key="6">
    <source>
        <dbReference type="SAM" id="SignalP"/>
    </source>
</evidence>
<evidence type="ECO:0000256" key="4">
    <source>
        <dbReference type="ARBA" id="ARBA00023295"/>
    </source>
</evidence>
<evidence type="ECO:0000256" key="3">
    <source>
        <dbReference type="ARBA" id="ARBA00022801"/>
    </source>
</evidence>
<keyword evidence="3 5" id="KW-0378">Hydrolase</keyword>
<dbReference type="GO" id="GO:0005975">
    <property type="term" value="P:carbohydrate metabolic process"/>
    <property type="evidence" value="ECO:0007669"/>
    <property type="project" value="InterPro"/>
</dbReference>
<dbReference type="PRINTS" id="PR00740">
    <property type="entry name" value="GLHYDRLASE27"/>
</dbReference>
<dbReference type="InterPro" id="IPR041233">
    <property type="entry name" value="Melibiase_C"/>
</dbReference>
<evidence type="ECO:0000313" key="8">
    <source>
        <dbReference type="EMBL" id="SEG69035.1"/>
    </source>
</evidence>
<accession>A0A1H6C8S9</accession>
<comment type="similarity">
    <text evidence="1 5">Belongs to the glycosyl hydrolase 27 family.</text>
</comment>
<name>A0A1H6C8S9_9BACT</name>